<dbReference type="OrthoDB" id="2380468at2"/>
<dbReference type="InterPro" id="IPR057336">
    <property type="entry name" value="GerAC_N"/>
</dbReference>
<evidence type="ECO:0000259" key="10">
    <source>
        <dbReference type="Pfam" id="PF25198"/>
    </source>
</evidence>
<dbReference type="Gene3D" id="3.30.300.210">
    <property type="entry name" value="Nutrient germinant receptor protein C, domain 3"/>
    <property type="match status" value="1"/>
</dbReference>
<protein>
    <submittedName>
        <fullName evidence="11">Ger(X)C family spore germination protein</fullName>
    </submittedName>
</protein>
<comment type="subcellular location">
    <subcellularLocation>
        <location evidence="1">Membrane</location>
        <topology evidence="1">Lipid-anchor</topology>
    </subcellularLocation>
</comment>
<dbReference type="PANTHER" id="PTHR35789">
    <property type="entry name" value="SPORE GERMINATION PROTEIN B3"/>
    <property type="match status" value="1"/>
</dbReference>
<sequence>MRTGMKISCCFLTLVLLTGCWDAKVIQNLTYITAIGVDYVGDEYICYAQVSNISNIAKQESRNVGKQPSIWVAKGVGKTFTDALVSIYRFSQVRLFWGHIKSVVLSENAIRKGINPIFDMMNRYREIRYNIWVYGTNMPLDQVLIEPSIINLSPQESTLENPEEIYKQSSFIPPLYWYRLIALTKEPVNVAAIPSITISNKNWKENGKPQALLLVNGAYYLNLDHMAGWLSLTDLRGLRWLENQTVRTPLTATLNDKPIADLVVVKPRQSIKLIEKGAELHFDVTVKARAYVNQLHENVSEDVIEAQAAKIIEAEIKDTYKKGAQLGIDTLKLELYVYRNHPHKWNEIHDKHKKILHEHALDTVKVKVHIMHSGKFKQRVR</sequence>
<accession>A0A4R4E8B3</accession>
<keyword evidence="5" id="KW-0472">Membrane</keyword>
<dbReference type="InterPro" id="IPR046953">
    <property type="entry name" value="Spore_GerAC-like_C"/>
</dbReference>
<evidence type="ECO:0000256" key="1">
    <source>
        <dbReference type="ARBA" id="ARBA00004635"/>
    </source>
</evidence>
<evidence type="ECO:0000256" key="5">
    <source>
        <dbReference type="ARBA" id="ARBA00023136"/>
    </source>
</evidence>
<evidence type="ECO:0000313" key="12">
    <source>
        <dbReference type="Proteomes" id="UP000295418"/>
    </source>
</evidence>
<dbReference type="InterPro" id="IPR008844">
    <property type="entry name" value="Spore_GerAC-like"/>
</dbReference>
<comment type="similarity">
    <text evidence="2">Belongs to the GerABKC lipoprotein family.</text>
</comment>
<keyword evidence="6" id="KW-0564">Palmitate</keyword>
<dbReference type="NCBIfam" id="TIGR02887">
    <property type="entry name" value="spore_ger_x_C"/>
    <property type="match status" value="1"/>
</dbReference>
<dbReference type="RefSeq" id="WP_132419605.1">
    <property type="nucleotide sequence ID" value="NZ_SKFG01000022.1"/>
</dbReference>
<dbReference type="InterPro" id="IPR038501">
    <property type="entry name" value="Spore_GerAC_C_sf"/>
</dbReference>
<dbReference type="GO" id="GO:0009847">
    <property type="term" value="P:spore germination"/>
    <property type="evidence" value="ECO:0007669"/>
    <property type="project" value="InterPro"/>
</dbReference>
<feature type="signal peptide" evidence="8">
    <location>
        <begin position="1"/>
        <end position="23"/>
    </location>
</feature>
<dbReference type="GO" id="GO:0016020">
    <property type="term" value="C:membrane"/>
    <property type="evidence" value="ECO:0007669"/>
    <property type="project" value="UniProtKB-SubCell"/>
</dbReference>
<evidence type="ECO:0000256" key="3">
    <source>
        <dbReference type="ARBA" id="ARBA00022544"/>
    </source>
</evidence>
<evidence type="ECO:0000256" key="2">
    <source>
        <dbReference type="ARBA" id="ARBA00007886"/>
    </source>
</evidence>
<feature type="chain" id="PRO_5020844323" evidence="8">
    <location>
        <begin position="24"/>
        <end position="381"/>
    </location>
</feature>
<dbReference type="Pfam" id="PF25198">
    <property type="entry name" value="Spore_GerAC_N"/>
    <property type="match status" value="1"/>
</dbReference>
<keyword evidence="7" id="KW-0449">Lipoprotein</keyword>
<evidence type="ECO:0000259" key="9">
    <source>
        <dbReference type="Pfam" id="PF05504"/>
    </source>
</evidence>
<dbReference type="PANTHER" id="PTHR35789:SF1">
    <property type="entry name" value="SPORE GERMINATION PROTEIN B3"/>
    <property type="match status" value="1"/>
</dbReference>
<proteinExistence type="inferred from homology"/>
<feature type="domain" description="Spore germination GerAC-like C-terminal" evidence="9">
    <location>
        <begin position="217"/>
        <end position="374"/>
    </location>
</feature>
<organism evidence="11 12">
    <name type="scientific">Paenibacillus albiflavus</name>
    <dbReference type="NCBI Taxonomy" id="2545760"/>
    <lineage>
        <taxon>Bacteria</taxon>
        <taxon>Bacillati</taxon>
        <taxon>Bacillota</taxon>
        <taxon>Bacilli</taxon>
        <taxon>Bacillales</taxon>
        <taxon>Paenibacillaceae</taxon>
        <taxon>Paenibacillus</taxon>
    </lineage>
</organism>
<dbReference type="Proteomes" id="UP000295418">
    <property type="component" value="Unassembled WGS sequence"/>
</dbReference>
<evidence type="ECO:0000256" key="7">
    <source>
        <dbReference type="ARBA" id="ARBA00023288"/>
    </source>
</evidence>
<evidence type="ECO:0000256" key="8">
    <source>
        <dbReference type="SAM" id="SignalP"/>
    </source>
</evidence>
<keyword evidence="12" id="KW-1185">Reference proteome</keyword>
<feature type="domain" description="Spore germination protein N-terminal" evidence="10">
    <location>
        <begin position="22"/>
        <end position="198"/>
    </location>
</feature>
<keyword evidence="3" id="KW-0309">Germination</keyword>
<gene>
    <name evidence="11" type="ORF">E0485_18800</name>
</gene>
<keyword evidence="4 8" id="KW-0732">Signal</keyword>
<evidence type="ECO:0000313" key="11">
    <source>
        <dbReference type="EMBL" id="TCZ75193.1"/>
    </source>
</evidence>
<dbReference type="Pfam" id="PF05504">
    <property type="entry name" value="Spore_GerAC"/>
    <property type="match status" value="1"/>
</dbReference>
<comment type="caution">
    <text evidence="11">The sequence shown here is derived from an EMBL/GenBank/DDBJ whole genome shotgun (WGS) entry which is preliminary data.</text>
</comment>
<dbReference type="PROSITE" id="PS51257">
    <property type="entry name" value="PROKAR_LIPOPROTEIN"/>
    <property type="match status" value="1"/>
</dbReference>
<name>A0A4R4E8B3_9BACL</name>
<evidence type="ECO:0000256" key="4">
    <source>
        <dbReference type="ARBA" id="ARBA00022729"/>
    </source>
</evidence>
<dbReference type="AlphaFoldDB" id="A0A4R4E8B3"/>
<evidence type="ECO:0000256" key="6">
    <source>
        <dbReference type="ARBA" id="ARBA00023139"/>
    </source>
</evidence>
<dbReference type="EMBL" id="SKFG01000022">
    <property type="protein sequence ID" value="TCZ75193.1"/>
    <property type="molecule type" value="Genomic_DNA"/>
</dbReference>
<reference evidence="11 12" key="1">
    <citation type="submission" date="2019-03" db="EMBL/GenBank/DDBJ databases">
        <authorList>
            <person name="Kim M.K.M."/>
        </authorList>
    </citation>
    <scope>NUCLEOTIDE SEQUENCE [LARGE SCALE GENOMIC DNA]</scope>
    <source>
        <strain evidence="11 12">18JY21-1</strain>
    </source>
</reference>